<protein>
    <recommendedName>
        <fullName evidence="2">HNH domain-containing protein</fullName>
    </recommendedName>
</protein>
<feature type="compositionally biased region" description="Basic and acidic residues" evidence="1">
    <location>
        <begin position="221"/>
        <end position="231"/>
    </location>
</feature>
<dbReference type="GO" id="GO:0004519">
    <property type="term" value="F:endonuclease activity"/>
    <property type="evidence" value="ECO:0007669"/>
    <property type="project" value="InterPro"/>
</dbReference>
<evidence type="ECO:0000256" key="1">
    <source>
        <dbReference type="SAM" id="MobiDB-lite"/>
    </source>
</evidence>
<dbReference type="Pfam" id="PF01844">
    <property type="entry name" value="HNH"/>
    <property type="match status" value="1"/>
</dbReference>
<sequence>MARIRTIKPEFWTDGTIVRLPFEARLLFIGLWNFADDAGYLPYDPIQLKLQVLPHDMVDAAVLIDLLVAAELLTLHEGVGSRNYLQIKGFDKHQKVSHPQPSRIIPELSGTKRNIPVTLRRALAVKYGCEPGGSAECECYYCGTKGSIWWPTTQTGKPGFWVAFSLSIDHFVAESKGGTTAEDNLVLACESCNKSKATSDGITRMLQNIPEDSGTLPPEGKGIEGNRRDTKIPAQDAGGDSGANDSTTSKGSKPKRRKPVTVDDVKFPPDMDTPEVRTAVDDWLAHKRRRREGYKTPGEVERLLKTHKAVGPAGFVAAVDSSIGNGYKGVCPPTGGNDGRPGNGPGRQVGRSDPTRPRERKYENKSHVPSAASLAAVRGKTSADAKGGEVHRPD</sequence>
<reference evidence="3" key="1">
    <citation type="journal article" date="2015" name="Nature">
        <title>Complex archaea that bridge the gap between prokaryotes and eukaryotes.</title>
        <authorList>
            <person name="Spang A."/>
            <person name="Saw J.H."/>
            <person name="Jorgensen S.L."/>
            <person name="Zaremba-Niedzwiedzka K."/>
            <person name="Martijn J."/>
            <person name="Lind A.E."/>
            <person name="van Eijk R."/>
            <person name="Schleper C."/>
            <person name="Guy L."/>
            <person name="Ettema T.J."/>
        </authorList>
    </citation>
    <scope>NUCLEOTIDE SEQUENCE</scope>
</reference>
<feature type="region of interest" description="Disordered" evidence="1">
    <location>
        <begin position="321"/>
        <end position="394"/>
    </location>
</feature>
<dbReference type="CDD" id="cd00085">
    <property type="entry name" value="HNHc"/>
    <property type="match status" value="1"/>
</dbReference>
<dbReference type="InterPro" id="IPR003615">
    <property type="entry name" value="HNH_nuc"/>
</dbReference>
<evidence type="ECO:0000313" key="3">
    <source>
        <dbReference type="EMBL" id="KKM99277.1"/>
    </source>
</evidence>
<feature type="domain" description="HNH" evidence="2">
    <location>
        <begin position="164"/>
        <end position="196"/>
    </location>
</feature>
<dbReference type="Gene3D" id="1.10.30.50">
    <property type="match status" value="1"/>
</dbReference>
<feature type="region of interest" description="Disordered" evidence="1">
    <location>
        <begin position="207"/>
        <end position="274"/>
    </location>
</feature>
<dbReference type="GO" id="GO:0003676">
    <property type="term" value="F:nucleic acid binding"/>
    <property type="evidence" value="ECO:0007669"/>
    <property type="project" value="InterPro"/>
</dbReference>
<feature type="compositionally biased region" description="Gly residues" evidence="1">
    <location>
        <begin position="336"/>
        <end position="347"/>
    </location>
</feature>
<dbReference type="InterPro" id="IPR002711">
    <property type="entry name" value="HNH"/>
</dbReference>
<dbReference type="AlphaFoldDB" id="A0A0F9Q1M9"/>
<gene>
    <name evidence="3" type="ORF">LCGC14_1149520</name>
</gene>
<feature type="compositionally biased region" description="Basic and acidic residues" evidence="1">
    <location>
        <begin position="353"/>
        <end position="366"/>
    </location>
</feature>
<dbReference type="EMBL" id="LAZR01005516">
    <property type="protein sequence ID" value="KKM99277.1"/>
    <property type="molecule type" value="Genomic_DNA"/>
</dbReference>
<comment type="caution">
    <text evidence="3">The sequence shown here is derived from an EMBL/GenBank/DDBJ whole genome shotgun (WGS) entry which is preliminary data.</text>
</comment>
<name>A0A0F9Q1M9_9ZZZZ</name>
<dbReference type="GO" id="GO:0008270">
    <property type="term" value="F:zinc ion binding"/>
    <property type="evidence" value="ECO:0007669"/>
    <property type="project" value="InterPro"/>
</dbReference>
<evidence type="ECO:0000259" key="2">
    <source>
        <dbReference type="Pfam" id="PF01844"/>
    </source>
</evidence>
<feature type="compositionally biased region" description="Basic and acidic residues" evidence="1">
    <location>
        <begin position="260"/>
        <end position="274"/>
    </location>
</feature>
<accession>A0A0F9Q1M9</accession>
<proteinExistence type="predicted"/>
<organism evidence="3">
    <name type="scientific">marine sediment metagenome</name>
    <dbReference type="NCBI Taxonomy" id="412755"/>
    <lineage>
        <taxon>unclassified sequences</taxon>
        <taxon>metagenomes</taxon>
        <taxon>ecological metagenomes</taxon>
    </lineage>
</organism>
<feature type="compositionally biased region" description="Basic and acidic residues" evidence="1">
    <location>
        <begin position="381"/>
        <end position="394"/>
    </location>
</feature>